<dbReference type="AlphaFoldDB" id="A0A9K3K5P9"/>
<name>A0A9K3K5P9_9STRA</name>
<evidence type="ECO:0008006" key="5">
    <source>
        <dbReference type="Google" id="ProtNLM"/>
    </source>
</evidence>
<dbReference type="EMBL" id="JAGRRH010000076">
    <property type="protein sequence ID" value="KAG7337697.1"/>
    <property type="molecule type" value="Genomic_DNA"/>
</dbReference>
<keyword evidence="1" id="KW-0472">Membrane</keyword>
<sequence>MWYYYLAAALVAFWWFLLRPRGGGKNSPPLVTSSSVVPVPLVGVIAEFLKNPNEMMKRCYKDYGQIFTIPIFNQRLTF</sequence>
<evidence type="ECO:0000313" key="3">
    <source>
        <dbReference type="EMBL" id="KAG7337697.1"/>
    </source>
</evidence>
<protein>
    <recommendedName>
        <fullName evidence="5">ATP synthase F0 subunit 8</fullName>
    </recommendedName>
</protein>
<keyword evidence="1" id="KW-1133">Transmembrane helix</keyword>
<evidence type="ECO:0000256" key="2">
    <source>
        <dbReference type="SAM" id="SignalP"/>
    </source>
</evidence>
<organism evidence="3 4">
    <name type="scientific">Nitzschia inconspicua</name>
    <dbReference type="NCBI Taxonomy" id="303405"/>
    <lineage>
        <taxon>Eukaryota</taxon>
        <taxon>Sar</taxon>
        <taxon>Stramenopiles</taxon>
        <taxon>Ochrophyta</taxon>
        <taxon>Bacillariophyta</taxon>
        <taxon>Bacillariophyceae</taxon>
        <taxon>Bacillariophycidae</taxon>
        <taxon>Bacillariales</taxon>
        <taxon>Bacillariaceae</taxon>
        <taxon>Nitzschia</taxon>
    </lineage>
</organism>
<keyword evidence="4" id="KW-1185">Reference proteome</keyword>
<evidence type="ECO:0000256" key="1">
    <source>
        <dbReference type="SAM" id="Phobius"/>
    </source>
</evidence>
<feature type="signal peptide" evidence="2">
    <location>
        <begin position="1"/>
        <end position="24"/>
    </location>
</feature>
<proteinExistence type="predicted"/>
<comment type="caution">
    <text evidence="3">The sequence shown here is derived from an EMBL/GenBank/DDBJ whole genome shotgun (WGS) entry which is preliminary data.</text>
</comment>
<keyword evidence="1" id="KW-0812">Transmembrane</keyword>
<accession>A0A9K3K5P9</accession>
<gene>
    <name evidence="3" type="ORF">IV203_011229</name>
</gene>
<keyword evidence="2" id="KW-0732">Signal</keyword>
<evidence type="ECO:0000313" key="4">
    <source>
        <dbReference type="Proteomes" id="UP000693970"/>
    </source>
</evidence>
<reference evidence="3" key="2">
    <citation type="submission" date="2021-04" db="EMBL/GenBank/DDBJ databases">
        <authorList>
            <person name="Podell S."/>
        </authorList>
    </citation>
    <scope>NUCLEOTIDE SEQUENCE</scope>
    <source>
        <strain evidence="3">Hildebrandi</strain>
    </source>
</reference>
<dbReference type="OrthoDB" id="1055148at2759"/>
<reference evidence="3" key="1">
    <citation type="journal article" date="2021" name="Sci. Rep.">
        <title>Diploid genomic architecture of Nitzschia inconspicua, an elite biomass production diatom.</title>
        <authorList>
            <person name="Oliver A."/>
            <person name="Podell S."/>
            <person name="Pinowska A."/>
            <person name="Traller J.C."/>
            <person name="Smith S.R."/>
            <person name="McClure R."/>
            <person name="Beliaev A."/>
            <person name="Bohutskyi P."/>
            <person name="Hill E.A."/>
            <person name="Rabines A."/>
            <person name="Zheng H."/>
            <person name="Allen L.Z."/>
            <person name="Kuo A."/>
            <person name="Grigoriev I.V."/>
            <person name="Allen A.E."/>
            <person name="Hazlebeck D."/>
            <person name="Allen E.E."/>
        </authorList>
    </citation>
    <scope>NUCLEOTIDE SEQUENCE</scope>
    <source>
        <strain evidence="3">Hildebrandi</strain>
    </source>
</reference>
<dbReference type="Proteomes" id="UP000693970">
    <property type="component" value="Unassembled WGS sequence"/>
</dbReference>
<feature type="transmembrane region" description="Helical" evidence="1">
    <location>
        <begin position="30"/>
        <end position="49"/>
    </location>
</feature>
<feature type="chain" id="PRO_5039938023" description="ATP synthase F0 subunit 8" evidence="2">
    <location>
        <begin position="25"/>
        <end position="78"/>
    </location>
</feature>